<dbReference type="PANTHER" id="PTHR45626">
    <property type="entry name" value="TRANSCRIPTION TERMINATION FACTOR 2-RELATED"/>
    <property type="match status" value="1"/>
</dbReference>
<feature type="non-terminal residue" evidence="6">
    <location>
        <position position="216"/>
    </location>
</feature>
<comment type="caution">
    <text evidence="6">The sequence shown here is derived from an EMBL/GenBank/DDBJ whole genome shotgun (WGS) entry which is preliminary data.</text>
</comment>
<gene>
    <name evidence="6" type="ORF">MHBO_004506</name>
</gene>
<dbReference type="Proteomes" id="UP001439008">
    <property type="component" value="Unassembled WGS sequence"/>
</dbReference>
<evidence type="ECO:0000256" key="4">
    <source>
        <dbReference type="ARBA" id="ARBA00022840"/>
    </source>
</evidence>
<dbReference type="InterPro" id="IPR000330">
    <property type="entry name" value="SNF2_N"/>
</dbReference>
<reference evidence="6 7" key="1">
    <citation type="journal article" date="2024" name="BMC Biol.">
        <title>Comparative genomics of Ascetosporea gives new insight into the evolutionary basis for animal parasitism in Rhizaria.</title>
        <authorList>
            <person name="Hiltunen Thoren M."/>
            <person name="Onut-Brannstrom I."/>
            <person name="Alfjorden A."/>
            <person name="Peckova H."/>
            <person name="Swords F."/>
            <person name="Hooper C."/>
            <person name="Holzer A.S."/>
            <person name="Bass D."/>
            <person name="Burki F."/>
        </authorList>
    </citation>
    <scope>NUCLEOTIDE SEQUENCE [LARGE SCALE GENOMIC DNA]</scope>
    <source>
        <strain evidence="6">20-A016</strain>
    </source>
</reference>
<evidence type="ECO:0000313" key="6">
    <source>
        <dbReference type="EMBL" id="MES1922976.1"/>
    </source>
</evidence>
<dbReference type="InterPro" id="IPR038718">
    <property type="entry name" value="SNF2-like_sf"/>
</dbReference>
<dbReference type="InterPro" id="IPR027417">
    <property type="entry name" value="P-loop_NTPase"/>
</dbReference>
<dbReference type="SUPFAM" id="SSF52540">
    <property type="entry name" value="P-loop containing nucleoside triphosphate hydrolases"/>
    <property type="match status" value="2"/>
</dbReference>
<dbReference type="Pfam" id="PF00176">
    <property type="entry name" value="SNF2-rel_dom"/>
    <property type="match status" value="1"/>
</dbReference>
<keyword evidence="2" id="KW-0378">Hydrolase</keyword>
<feature type="domain" description="SNF2 N-terminal" evidence="5">
    <location>
        <begin position="1"/>
        <end position="161"/>
    </location>
</feature>
<name>A0ABV2AU73_9EUKA</name>
<keyword evidence="1" id="KW-0547">Nucleotide-binding</keyword>
<keyword evidence="7" id="KW-1185">Reference proteome</keyword>
<keyword evidence="4" id="KW-0067">ATP-binding</keyword>
<feature type="non-terminal residue" evidence="6">
    <location>
        <position position="1"/>
    </location>
</feature>
<evidence type="ECO:0000256" key="3">
    <source>
        <dbReference type="ARBA" id="ARBA00022806"/>
    </source>
</evidence>
<dbReference type="EMBL" id="JBDODL010004210">
    <property type="protein sequence ID" value="MES1922976.1"/>
    <property type="molecule type" value="Genomic_DNA"/>
</dbReference>
<organism evidence="6 7">
    <name type="scientific">Bonamia ostreae</name>
    <dbReference type="NCBI Taxonomy" id="126728"/>
    <lineage>
        <taxon>Eukaryota</taxon>
        <taxon>Sar</taxon>
        <taxon>Rhizaria</taxon>
        <taxon>Endomyxa</taxon>
        <taxon>Ascetosporea</taxon>
        <taxon>Haplosporida</taxon>
        <taxon>Bonamia</taxon>
    </lineage>
</organism>
<proteinExistence type="predicted"/>
<dbReference type="InterPro" id="IPR050628">
    <property type="entry name" value="SNF2_RAD54_helicase_TF"/>
</dbReference>
<sequence length="216" mass="25116">AHKIRSRKSKKHKAICSLWTDRRWCLTGTPVQNKLDDLYSLIRFLQVHPLVNIRFWKSVILNPLKTQDPEGLKKLWTLREYILLRRTKSSKINGKPIVNLPKKYHRNIILNFDEDEQNKYDLLSNLGRKSINRAENQFGKSNVFIFAILTRLRQFCCHPQLLPDNYINQIEVQSSLPVGTNSVSEALEEILDGETICFLCKSPAHDPCVTACFHVF</sequence>
<dbReference type="PANTHER" id="PTHR45626:SF17">
    <property type="entry name" value="HELICASE-LIKE TRANSCRIPTION FACTOR"/>
    <property type="match status" value="1"/>
</dbReference>
<accession>A0ABV2AU73</accession>
<protein>
    <recommendedName>
        <fullName evidence="5">SNF2 N-terminal domain-containing protein</fullName>
    </recommendedName>
</protein>
<evidence type="ECO:0000256" key="1">
    <source>
        <dbReference type="ARBA" id="ARBA00022741"/>
    </source>
</evidence>
<keyword evidence="3" id="KW-0347">Helicase</keyword>
<evidence type="ECO:0000259" key="5">
    <source>
        <dbReference type="Pfam" id="PF00176"/>
    </source>
</evidence>
<evidence type="ECO:0000256" key="2">
    <source>
        <dbReference type="ARBA" id="ARBA00022801"/>
    </source>
</evidence>
<dbReference type="Gene3D" id="3.40.50.10810">
    <property type="entry name" value="Tandem AAA-ATPase domain"/>
    <property type="match status" value="1"/>
</dbReference>
<evidence type="ECO:0000313" key="7">
    <source>
        <dbReference type="Proteomes" id="UP001439008"/>
    </source>
</evidence>